<evidence type="ECO:0000256" key="4">
    <source>
        <dbReference type="ARBA" id="ARBA00022958"/>
    </source>
</evidence>
<dbReference type="InterPro" id="IPR045319">
    <property type="entry name" value="KAT/AKT"/>
</dbReference>
<dbReference type="PANTHER" id="PTHR45743">
    <property type="entry name" value="POTASSIUM CHANNEL AKT1"/>
    <property type="match status" value="1"/>
</dbReference>
<dbReference type="CDD" id="cd00038">
    <property type="entry name" value="CAP_ED"/>
    <property type="match status" value="1"/>
</dbReference>
<dbReference type="PROSITE" id="PS50042">
    <property type="entry name" value="CNMP_BINDING_3"/>
    <property type="match status" value="1"/>
</dbReference>
<feature type="repeat" description="ANK" evidence="6">
    <location>
        <begin position="163"/>
        <end position="195"/>
    </location>
</feature>
<dbReference type="Gene3D" id="1.25.40.20">
    <property type="entry name" value="Ankyrin repeat-containing domain"/>
    <property type="match status" value="1"/>
</dbReference>
<dbReference type="InterPro" id="IPR014710">
    <property type="entry name" value="RmlC-like_jellyroll"/>
</dbReference>
<dbReference type="PROSITE" id="PS50088">
    <property type="entry name" value="ANK_REPEAT"/>
    <property type="match status" value="3"/>
</dbReference>
<feature type="domain" description="KHA" evidence="9">
    <location>
        <begin position="379"/>
        <end position="460"/>
    </location>
</feature>
<gene>
    <name evidence="10" type="ORF">M6B38_396860</name>
</gene>
<evidence type="ECO:0000259" key="8">
    <source>
        <dbReference type="PROSITE" id="PS50042"/>
    </source>
</evidence>
<evidence type="ECO:0000256" key="3">
    <source>
        <dbReference type="ARBA" id="ARBA00022882"/>
    </source>
</evidence>
<keyword evidence="6" id="KW-0040">ANK repeat</keyword>
<organism evidence="10 11">
    <name type="scientific">Iris pallida</name>
    <name type="common">Sweet iris</name>
    <dbReference type="NCBI Taxonomy" id="29817"/>
    <lineage>
        <taxon>Eukaryota</taxon>
        <taxon>Viridiplantae</taxon>
        <taxon>Streptophyta</taxon>
        <taxon>Embryophyta</taxon>
        <taxon>Tracheophyta</taxon>
        <taxon>Spermatophyta</taxon>
        <taxon>Magnoliopsida</taxon>
        <taxon>Liliopsida</taxon>
        <taxon>Asparagales</taxon>
        <taxon>Iridaceae</taxon>
        <taxon>Iridoideae</taxon>
        <taxon>Irideae</taxon>
        <taxon>Iris</taxon>
    </lineage>
</organism>
<dbReference type="InterPro" id="IPR002110">
    <property type="entry name" value="Ankyrin_rpt"/>
</dbReference>
<keyword evidence="3" id="KW-0813">Transport</keyword>
<dbReference type="AlphaFoldDB" id="A0AAX6FVU6"/>
<dbReference type="PRINTS" id="PR01415">
    <property type="entry name" value="ANKYRIN"/>
</dbReference>
<evidence type="ECO:0000256" key="1">
    <source>
        <dbReference type="ARBA" id="ARBA00022538"/>
    </source>
</evidence>
<dbReference type="InterPro" id="IPR000595">
    <property type="entry name" value="cNMP-bd_dom"/>
</dbReference>
<accession>A0AAX6FVU6</accession>
<dbReference type="Gene3D" id="2.60.120.10">
    <property type="entry name" value="Jelly Rolls"/>
    <property type="match status" value="1"/>
</dbReference>
<dbReference type="GO" id="GO:0034702">
    <property type="term" value="C:monoatomic ion channel complex"/>
    <property type="evidence" value="ECO:0007669"/>
    <property type="project" value="UniProtKB-KW"/>
</dbReference>
<feature type="repeat" description="ANK" evidence="6">
    <location>
        <begin position="130"/>
        <end position="162"/>
    </location>
</feature>
<keyword evidence="3" id="KW-0851">Voltage-gated channel</keyword>
<dbReference type="InterPro" id="IPR036770">
    <property type="entry name" value="Ankyrin_rpt-contain_sf"/>
</dbReference>
<dbReference type="InterPro" id="IPR021789">
    <property type="entry name" value="KHA_dom"/>
</dbReference>
<dbReference type="SMART" id="SM00248">
    <property type="entry name" value="ANK"/>
    <property type="match status" value="6"/>
</dbReference>
<feature type="repeat" description="ANK" evidence="6">
    <location>
        <begin position="229"/>
        <end position="261"/>
    </location>
</feature>
<evidence type="ECO:0000256" key="2">
    <source>
        <dbReference type="ARBA" id="ARBA00022826"/>
    </source>
</evidence>
<dbReference type="PANTHER" id="PTHR45743:SF2">
    <property type="entry name" value="POTASSIUM CHANNEL AKT1"/>
    <property type="match status" value="1"/>
</dbReference>
<keyword evidence="5 10" id="KW-0407">Ion channel</keyword>
<dbReference type="SUPFAM" id="SSF48403">
    <property type="entry name" value="Ankyrin repeat"/>
    <property type="match status" value="1"/>
</dbReference>
<dbReference type="Pfam" id="PF12796">
    <property type="entry name" value="Ank_2"/>
    <property type="match status" value="2"/>
</dbReference>
<evidence type="ECO:0000313" key="11">
    <source>
        <dbReference type="Proteomes" id="UP001140949"/>
    </source>
</evidence>
<reference evidence="10" key="2">
    <citation type="submission" date="2023-04" db="EMBL/GenBank/DDBJ databases">
        <authorList>
            <person name="Bruccoleri R.E."/>
            <person name="Oakeley E.J."/>
            <person name="Faust A.-M."/>
            <person name="Dessus-Babus S."/>
            <person name="Altorfer M."/>
            <person name="Burckhardt D."/>
            <person name="Oertli M."/>
            <person name="Naumann U."/>
            <person name="Petersen F."/>
            <person name="Wong J."/>
        </authorList>
    </citation>
    <scope>NUCLEOTIDE SEQUENCE</scope>
    <source>
        <strain evidence="10">GSM-AAB239-AS_SAM_17_03QT</strain>
        <tissue evidence="10">Leaf</tissue>
    </source>
</reference>
<dbReference type="EMBL" id="JANAVB010025598">
    <property type="protein sequence ID" value="KAJ6820407.1"/>
    <property type="molecule type" value="Genomic_DNA"/>
</dbReference>
<name>A0AAX6FVU6_IRIPA</name>
<dbReference type="Proteomes" id="UP001140949">
    <property type="component" value="Unassembled WGS sequence"/>
</dbReference>
<protein>
    <submittedName>
        <fullName evidence="10">Potassium channel AKT1-like</fullName>
    </submittedName>
</protein>
<dbReference type="PROSITE" id="PS50297">
    <property type="entry name" value="ANK_REP_REGION"/>
    <property type="match status" value="3"/>
</dbReference>
<keyword evidence="4" id="KW-0630">Potassium</keyword>
<keyword evidence="1" id="KW-0633">Potassium transport</keyword>
<dbReference type="SUPFAM" id="SSF51206">
    <property type="entry name" value="cAMP-binding domain-like"/>
    <property type="match status" value="1"/>
</dbReference>
<feature type="domain" description="Cyclic nucleotide-binding" evidence="8">
    <location>
        <begin position="1"/>
        <end position="52"/>
    </location>
</feature>
<keyword evidence="2" id="KW-0631">Potassium channel</keyword>
<keyword evidence="3" id="KW-0406">Ion transport</keyword>
<dbReference type="GO" id="GO:0005249">
    <property type="term" value="F:voltage-gated potassium channel activity"/>
    <property type="evidence" value="ECO:0007669"/>
    <property type="project" value="InterPro"/>
</dbReference>
<evidence type="ECO:0000256" key="5">
    <source>
        <dbReference type="ARBA" id="ARBA00023303"/>
    </source>
</evidence>
<comment type="caution">
    <text evidence="10">The sequence shown here is derived from an EMBL/GenBank/DDBJ whole genome shotgun (WGS) entry which is preliminary data.</text>
</comment>
<evidence type="ECO:0000259" key="9">
    <source>
        <dbReference type="PROSITE" id="PS51490"/>
    </source>
</evidence>
<sequence length="467" mass="50913">MEVKRQVVREAKMGDVIGEIGVLCYRPQLFTARTKKLCQLLRLNRTSFLSIIQSNVGDGTIILSNLLQYLKEHEQTNTAMKGVFSEVDKMLARGRLDLPLTLNAAVSRGDDLLLHQLLKRGLDPNEGDNNQRTPLHIAASLGNENCVLLLLDYGADPNSKDNDGSVPLWEAMLGKHENVIKLLIDNGADLSLGDVGQFACLAVEQNDLELLEKIIQCGGDATVPQHGQDRNTPLHVAVNEGNVEMARFLLDQGADVDKPNIHGWTPRTLADQQGHEEIVALFQEKREACTNTRTTVAAPSPGVRFAERSCSEPVMSCVTTNGERIRRGNGQGRRKGSNFPNSLFGIMSAARGDGNGLLSSEGPPNSSTRRGLGDYTPPRVTISCPESMGTSAKLVLLPGSMEELLELGAKRFGLAMPTKVLTRDGAEIDEVELIRDGDHLLLVSSDWNGELHCNNNDNNDPREEVGS</sequence>
<proteinExistence type="predicted"/>
<evidence type="ECO:0000256" key="7">
    <source>
        <dbReference type="SAM" id="MobiDB-lite"/>
    </source>
</evidence>
<evidence type="ECO:0000256" key="6">
    <source>
        <dbReference type="PROSITE-ProRule" id="PRU00023"/>
    </source>
</evidence>
<dbReference type="PROSITE" id="PS51490">
    <property type="entry name" value="KHA"/>
    <property type="match status" value="1"/>
</dbReference>
<evidence type="ECO:0000313" key="10">
    <source>
        <dbReference type="EMBL" id="KAJ6820407.1"/>
    </source>
</evidence>
<keyword evidence="11" id="KW-1185">Reference proteome</keyword>
<dbReference type="InterPro" id="IPR018490">
    <property type="entry name" value="cNMP-bd_dom_sf"/>
</dbReference>
<reference evidence="10" key="1">
    <citation type="journal article" date="2023" name="GigaByte">
        <title>Genome assembly of the bearded iris, Iris pallida Lam.</title>
        <authorList>
            <person name="Bruccoleri R.E."/>
            <person name="Oakeley E.J."/>
            <person name="Faust A.M.E."/>
            <person name="Altorfer M."/>
            <person name="Dessus-Babus S."/>
            <person name="Burckhardt D."/>
            <person name="Oertli M."/>
            <person name="Naumann U."/>
            <person name="Petersen F."/>
            <person name="Wong J."/>
        </authorList>
    </citation>
    <scope>NUCLEOTIDE SEQUENCE</scope>
    <source>
        <strain evidence="10">GSM-AAB239-AS_SAM_17_03QT</strain>
    </source>
</reference>
<dbReference type="Pfam" id="PF11834">
    <property type="entry name" value="KHA"/>
    <property type="match status" value="1"/>
</dbReference>
<feature type="region of interest" description="Disordered" evidence="7">
    <location>
        <begin position="324"/>
        <end position="379"/>
    </location>
</feature>